<protein>
    <submittedName>
        <fullName evidence="1">Os08g0249675 protein</fullName>
    </submittedName>
</protein>
<keyword evidence="2" id="KW-1185">Reference proteome</keyword>
<organism evidence="1 2">
    <name type="scientific">Oryza sativa subsp. japonica</name>
    <name type="common">Rice</name>
    <dbReference type="NCBI Taxonomy" id="39947"/>
    <lineage>
        <taxon>Eukaryota</taxon>
        <taxon>Viridiplantae</taxon>
        <taxon>Streptophyta</taxon>
        <taxon>Embryophyta</taxon>
        <taxon>Tracheophyta</taxon>
        <taxon>Spermatophyta</taxon>
        <taxon>Magnoliopsida</taxon>
        <taxon>Liliopsida</taxon>
        <taxon>Poales</taxon>
        <taxon>Poaceae</taxon>
        <taxon>BOP clade</taxon>
        <taxon>Oryzoideae</taxon>
        <taxon>Oryzeae</taxon>
        <taxon>Oryzinae</taxon>
        <taxon>Oryza</taxon>
        <taxon>Oryza sativa</taxon>
    </lineage>
</organism>
<accession>A0A0P0XDQ4</accession>
<dbReference type="InParanoid" id="A0A0P0XDQ4"/>
<sequence length="132" mass="15389">MESCSISNNNFSTIYFRYKFGDMMAIMANSEVLDYPNGHIITCVNQSKCNCHLLTMTAECIFLLFFFNIKQNFLLIRHITFLQPYPTINLIPFRQNLFYKRMGQISNNELVNNSFNLHSAASWCLINSLLTH</sequence>
<evidence type="ECO:0000313" key="1">
    <source>
        <dbReference type="EMBL" id="BAT04555.1"/>
    </source>
</evidence>
<reference evidence="1 2" key="3">
    <citation type="journal article" date="2013" name="Rice">
        <title>Improvement of the Oryza sativa Nipponbare reference genome using next generation sequence and optical map data.</title>
        <authorList>
            <person name="Kawahara Y."/>
            <person name="de la Bastide M."/>
            <person name="Hamilton J.P."/>
            <person name="Kanamori H."/>
            <person name="McCombie W.R."/>
            <person name="Ouyang S."/>
            <person name="Schwartz D.C."/>
            <person name="Tanaka T."/>
            <person name="Wu J."/>
            <person name="Zhou S."/>
            <person name="Childs K.L."/>
            <person name="Davidson R.M."/>
            <person name="Lin H."/>
            <person name="Quesada-Ocampo L."/>
            <person name="Vaillancourt B."/>
            <person name="Sakai H."/>
            <person name="Lee S.S."/>
            <person name="Kim J."/>
            <person name="Numa H."/>
            <person name="Itoh T."/>
            <person name="Buell C.R."/>
            <person name="Matsumoto T."/>
        </authorList>
    </citation>
    <scope>NUCLEOTIDE SEQUENCE [LARGE SCALE GENOMIC DNA]</scope>
    <source>
        <strain evidence="2">cv. Nipponbare</strain>
    </source>
</reference>
<dbReference type="Proteomes" id="UP000059680">
    <property type="component" value="Chromosome 8"/>
</dbReference>
<dbReference type="Gramene" id="Os08t0249675-00">
    <property type="protein sequence ID" value="Os08t0249675-00"/>
    <property type="gene ID" value="Os08g0249675"/>
</dbReference>
<reference evidence="1 2" key="2">
    <citation type="journal article" date="2013" name="Plant Cell Physiol.">
        <title>Rice Annotation Project Database (RAP-DB): an integrative and interactive database for rice genomics.</title>
        <authorList>
            <person name="Sakai H."/>
            <person name="Lee S.S."/>
            <person name="Tanaka T."/>
            <person name="Numa H."/>
            <person name="Kim J."/>
            <person name="Kawahara Y."/>
            <person name="Wakimoto H."/>
            <person name="Yang C.C."/>
            <person name="Iwamoto M."/>
            <person name="Abe T."/>
            <person name="Yamada Y."/>
            <person name="Muto A."/>
            <person name="Inokuchi H."/>
            <person name="Ikemura T."/>
            <person name="Matsumoto T."/>
            <person name="Sasaki T."/>
            <person name="Itoh T."/>
        </authorList>
    </citation>
    <scope>NUCLEOTIDE SEQUENCE [LARGE SCALE GENOMIC DNA]</scope>
    <source>
        <strain evidence="2">cv. Nipponbare</strain>
    </source>
</reference>
<reference evidence="2" key="1">
    <citation type="journal article" date="2005" name="Nature">
        <title>The map-based sequence of the rice genome.</title>
        <authorList>
            <consortium name="International rice genome sequencing project (IRGSP)"/>
            <person name="Matsumoto T."/>
            <person name="Wu J."/>
            <person name="Kanamori H."/>
            <person name="Katayose Y."/>
            <person name="Fujisawa M."/>
            <person name="Namiki N."/>
            <person name="Mizuno H."/>
            <person name="Yamamoto K."/>
            <person name="Antonio B.A."/>
            <person name="Baba T."/>
            <person name="Sakata K."/>
            <person name="Nagamura Y."/>
            <person name="Aoki H."/>
            <person name="Arikawa K."/>
            <person name="Arita K."/>
            <person name="Bito T."/>
            <person name="Chiden Y."/>
            <person name="Fujitsuka N."/>
            <person name="Fukunaka R."/>
            <person name="Hamada M."/>
            <person name="Harada C."/>
            <person name="Hayashi A."/>
            <person name="Hijishita S."/>
            <person name="Honda M."/>
            <person name="Hosokawa S."/>
            <person name="Ichikawa Y."/>
            <person name="Idonuma A."/>
            <person name="Iijima M."/>
            <person name="Ikeda M."/>
            <person name="Ikeno M."/>
            <person name="Ito K."/>
            <person name="Ito S."/>
            <person name="Ito T."/>
            <person name="Ito Y."/>
            <person name="Ito Y."/>
            <person name="Iwabuchi A."/>
            <person name="Kamiya K."/>
            <person name="Karasawa W."/>
            <person name="Kurita K."/>
            <person name="Katagiri S."/>
            <person name="Kikuta A."/>
            <person name="Kobayashi H."/>
            <person name="Kobayashi N."/>
            <person name="Machita K."/>
            <person name="Maehara T."/>
            <person name="Masukawa M."/>
            <person name="Mizubayashi T."/>
            <person name="Mukai Y."/>
            <person name="Nagasaki H."/>
            <person name="Nagata Y."/>
            <person name="Naito S."/>
            <person name="Nakashima M."/>
            <person name="Nakama Y."/>
            <person name="Nakamichi Y."/>
            <person name="Nakamura M."/>
            <person name="Meguro A."/>
            <person name="Negishi M."/>
            <person name="Ohta I."/>
            <person name="Ohta T."/>
            <person name="Okamoto M."/>
            <person name="Ono N."/>
            <person name="Saji S."/>
            <person name="Sakaguchi M."/>
            <person name="Sakai K."/>
            <person name="Shibata M."/>
            <person name="Shimokawa T."/>
            <person name="Song J."/>
            <person name="Takazaki Y."/>
            <person name="Terasawa K."/>
            <person name="Tsugane M."/>
            <person name="Tsuji K."/>
            <person name="Ueda S."/>
            <person name="Waki K."/>
            <person name="Yamagata H."/>
            <person name="Yamamoto M."/>
            <person name="Yamamoto S."/>
            <person name="Yamane H."/>
            <person name="Yoshiki S."/>
            <person name="Yoshihara R."/>
            <person name="Yukawa K."/>
            <person name="Zhong H."/>
            <person name="Yano M."/>
            <person name="Yuan Q."/>
            <person name="Ouyang S."/>
            <person name="Liu J."/>
            <person name="Jones K.M."/>
            <person name="Gansberger K."/>
            <person name="Moffat K."/>
            <person name="Hill J."/>
            <person name="Bera J."/>
            <person name="Fadrosh D."/>
            <person name="Jin S."/>
            <person name="Johri S."/>
            <person name="Kim M."/>
            <person name="Overton L."/>
            <person name="Reardon M."/>
            <person name="Tsitrin T."/>
            <person name="Vuong H."/>
            <person name="Weaver B."/>
            <person name="Ciecko A."/>
            <person name="Tallon L."/>
            <person name="Jackson J."/>
            <person name="Pai G."/>
            <person name="Aken S.V."/>
            <person name="Utterback T."/>
            <person name="Reidmuller S."/>
            <person name="Feldblyum T."/>
            <person name="Hsiao J."/>
            <person name="Zismann V."/>
            <person name="Iobst S."/>
            <person name="de Vazeille A.R."/>
            <person name="Buell C.R."/>
            <person name="Ying K."/>
            <person name="Li Y."/>
            <person name="Lu T."/>
            <person name="Huang Y."/>
            <person name="Zhao Q."/>
            <person name="Feng Q."/>
            <person name="Zhang L."/>
            <person name="Zhu J."/>
            <person name="Weng Q."/>
            <person name="Mu J."/>
            <person name="Lu Y."/>
            <person name="Fan D."/>
            <person name="Liu Y."/>
            <person name="Guan J."/>
            <person name="Zhang Y."/>
            <person name="Yu S."/>
            <person name="Liu X."/>
            <person name="Zhang Y."/>
            <person name="Hong G."/>
            <person name="Han B."/>
            <person name="Choisne N."/>
            <person name="Demange N."/>
            <person name="Orjeda G."/>
            <person name="Samain S."/>
            <person name="Cattolico L."/>
            <person name="Pelletier E."/>
            <person name="Couloux A."/>
            <person name="Segurens B."/>
            <person name="Wincker P."/>
            <person name="D'Hont A."/>
            <person name="Scarpelli C."/>
            <person name="Weissenbach J."/>
            <person name="Salanoubat M."/>
            <person name="Quetier F."/>
            <person name="Yu Y."/>
            <person name="Kim H.R."/>
            <person name="Rambo T."/>
            <person name="Currie J."/>
            <person name="Collura K."/>
            <person name="Luo M."/>
            <person name="Yang T."/>
            <person name="Ammiraju J.S.S."/>
            <person name="Engler F."/>
            <person name="Soderlund C."/>
            <person name="Wing R.A."/>
            <person name="Palmer L.E."/>
            <person name="de la Bastide M."/>
            <person name="Spiegel L."/>
            <person name="Nascimento L."/>
            <person name="Zutavern T."/>
            <person name="O'Shaughnessy A."/>
            <person name="Dike S."/>
            <person name="Dedhia N."/>
            <person name="Preston R."/>
            <person name="Balija V."/>
            <person name="McCombie W.R."/>
            <person name="Chow T."/>
            <person name="Chen H."/>
            <person name="Chung M."/>
            <person name="Chen C."/>
            <person name="Shaw J."/>
            <person name="Wu H."/>
            <person name="Hsiao K."/>
            <person name="Chao Y."/>
            <person name="Chu M."/>
            <person name="Cheng C."/>
            <person name="Hour A."/>
            <person name="Lee P."/>
            <person name="Lin S."/>
            <person name="Lin Y."/>
            <person name="Liou J."/>
            <person name="Liu S."/>
            <person name="Hsing Y."/>
            <person name="Raghuvanshi S."/>
            <person name="Mohanty A."/>
            <person name="Bharti A.K."/>
            <person name="Gaur A."/>
            <person name="Gupta V."/>
            <person name="Kumar D."/>
            <person name="Ravi V."/>
            <person name="Vij S."/>
            <person name="Kapur A."/>
            <person name="Khurana P."/>
            <person name="Khurana P."/>
            <person name="Khurana J.P."/>
            <person name="Tyagi A.K."/>
            <person name="Gaikwad K."/>
            <person name="Singh A."/>
            <person name="Dalal V."/>
            <person name="Srivastava S."/>
            <person name="Dixit A."/>
            <person name="Pal A.K."/>
            <person name="Ghazi I.A."/>
            <person name="Yadav M."/>
            <person name="Pandit A."/>
            <person name="Bhargava A."/>
            <person name="Sureshbabu K."/>
            <person name="Batra K."/>
            <person name="Sharma T.R."/>
            <person name="Mohapatra T."/>
            <person name="Singh N.K."/>
            <person name="Messing J."/>
            <person name="Nelson A.B."/>
            <person name="Fuks G."/>
            <person name="Kavchok S."/>
            <person name="Keizer G."/>
            <person name="Linton E."/>
            <person name="Llaca V."/>
            <person name="Song R."/>
            <person name="Tanyolac B."/>
            <person name="Young S."/>
            <person name="Ho-Il K."/>
            <person name="Hahn J.H."/>
            <person name="Sangsakoo G."/>
            <person name="Vanavichit A."/>
            <person name="de Mattos Luiz.A.T."/>
            <person name="Zimmer P.D."/>
            <person name="Malone G."/>
            <person name="Dellagostin O."/>
            <person name="de Oliveira A.C."/>
            <person name="Bevan M."/>
            <person name="Bancroft I."/>
            <person name="Minx P."/>
            <person name="Cordum H."/>
            <person name="Wilson R."/>
            <person name="Cheng Z."/>
            <person name="Jin W."/>
            <person name="Jiang J."/>
            <person name="Leong S.A."/>
            <person name="Iwama H."/>
            <person name="Gojobori T."/>
            <person name="Itoh T."/>
            <person name="Niimura Y."/>
            <person name="Fujii Y."/>
            <person name="Habara T."/>
            <person name="Sakai H."/>
            <person name="Sato Y."/>
            <person name="Wilson G."/>
            <person name="Kumar K."/>
            <person name="McCouch S."/>
            <person name="Juretic N."/>
            <person name="Hoen D."/>
            <person name="Wright S."/>
            <person name="Bruskiewich R."/>
            <person name="Bureau T."/>
            <person name="Miyao A."/>
            <person name="Hirochika H."/>
            <person name="Nishikawa T."/>
            <person name="Kadowaki K."/>
            <person name="Sugiura M."/>
            <person name="Burr B."/>
            <person name="Sasaki T."/>
        </authorList>
    </citation>
    <scope>NUCLEOTIDE SEQUENCE [LARGE SCALE GENOMIC DNA]</scope>
    <source>
        <strain evidence="2">cv. Nipponbare</strain>
    </source>
</reference>
<dbReference type="PaxDb" id="39947-A0A0P0XDQ4"/>
<name>A0A0P0XDQ4_ORYSJ</name>
<dbReference type="EMBL" id="AP014964">
    <property type="protein sequence ID" value="BAT04555.1"/>
    <property type="molecule type" value="Genomic_DNA"/>
</dbReference>
<evidence type="ECO:0000313" key="2">
    <source>
        <dbReference type="Proteomes" id="UP000059680"/>
    </source>
</evidence>
<proteinExistence type="predicted"/>
<gene>
    <name evidence="1" type="ordered locus">Os08g0249675</name>
    <name evidence="1" type="ORF">OSNPB_080249675</name>
</gene>
<dbReference type="AlphaFoldDB" id="A0A0P0XDQ4"/>